<name>A0A0A7GGN9_GEOAI</name>
<comment type="function">
    <text evidence="4 5">Removes the 2'-phosphate from RNA via an intermediate in which the phosphate is ADP-ribosylated by NAD followed by a presumed transesterification to release the RNA and generate ADP-ribose 1''-2''-cyclic phosphate (APPR&gt;P). May function as an ADP-ribosylase.</text>
</comment>
<dbReference type="Pfam" id="PF01885">
    <property type="entry name" value="PTS_2-RNA"/>
    <property type="match status" value="1"/>
</dbReference>
<dbReference type="KEGG" id="gac:GACE_1978"/>
<dbReference type="Gene3D" id="1.10.10.970">
    <property type="entry name" value="RNA 2'-phosphotransferase, Tpt1/KptA family, N-terminal domain"/>
    <property type="match status" value="1"/>
</dbReference>
<dbReference type="InterPro" id="IPR002745">
    <property type="entry name" value="Ptrans_KptA/Tpt1"/>
</dbReference>
<dbReference type="SUPFAM" id="SSF56399">
    <property type="entry name" value="ADP-ribosylation"/>
    <property type="match status" value="1"/>
</dbReference>
<reference evidence="6 7" key="1">
    <citation type="journal article" date="2015" name="Appl. Environ. Microbiol.">
        <title>The Geoglobus acetivorans genome: Fe(III) reduction, acetate utilization, autotrophic growth, and degradation of aromatic compounds in a hyperthermophilic archaeon.</title>
        <authorList>
            <person name="Mardanov A.V."/>
            <person name="Slododkina G.B."/>
            <person name="Slobodkin A.I."/>
            <person name="Beletsky A.V."/>
            <person name="Gavrilov S.N."/>
            <person name="Kublanov I.V."/>
            <person name="Bonch-Osmolovskaya E.A."/>
            <person name="Skryabin K.G."/>
            <person name="Ravin N.V."/>
        </authorList>
    </citation>
    <scope>NUCLEOTIDE SEQUENCE [LARGE SCALE GENOMIC DNA]</scope>
    <source>
        <strain evidence="6 7">SBH6</strain>
    </source>
</reference>
<dbReference type="EC" id="2.7.1.-" evidence="5"/>
<keyword evidence="2 5" id="KW-0808">Transferase</keyword>
<dbReference type="Gene3D" id="3.20.170.30">
    <property type="match status" value="1"/>
</dbReference>
<dbReference type="GO" id="GO:0006388">
    <property type="term" value="P:tRNA splicing, via endonucleolytic cleavage and ligation"/>
    <property type="evidence" value="ECO:0007669"/>
    <property type="project" value="UniProtKB-UniRule"/>
</dbReference>
<dbReference type="GO" id="GO:0003950">
    <property type="term" value="F:NAD+ poly-ADP-ribosyltransferase activity"/>
    <property type="evidence" value="ECO:0007669"/>
    <property type="project" value="InterPro"/>
</dbReference>
<dbReference type="STRING" id="565033.GACE_1978"/>
<organism evidence="6 7">
    <name type="scientific">Geoglobus acetivorans</name>
    <dbReference type="NCBI Taxonomy" id="565033"/>
    <lineage>
        <taxon>Archaea</taxon>
        <taxon>Methanobacteriati</taxon>
        <taxon>Methanobacteriota</taxon>
        <taxon>Archaeoglobi</taxon>
        <taxon>Archaeoglobales</taxon>
        <taxon>Archaeoglobaceae</taxon>
        <taxon>Geoglobus</taxon>
    </lineage>
</organism>
<sequence>MDSVDAGYCESCGFFEDRCGCGRGRVLIKGRDRVRISKFLSGLLRHYPDRFGIELDRRGYARLEDVLDILKERYGIGEVELRAIVELDKKRRFEISDGKIRARYGHSVDVDVGWTEDKCIPEKLYHATSPENLASIMKSGLLPMRRREVHMTATPEEAIEVGMRHSNTPVLMEIDTRRMAERGIDVRKKGRVFTADHVPPDCLRVVGWKKT</sequence>
<dbReference type="InterPro" id="IPR042081">
    <property type="entry name" value="RNA_2'-PTrans_C"/>
</dbReference>
<proteinExistence type="inferred from homology"/>
<evidence type="ECO:0000313" key="7">
    <source>
        <dbReference type="Proteomes" id="UP000030624"/>
    </source>
</evidence>
<dbReference type="PANTHER" id="PTHR12684:SF2">
    <property type="entry name" value="TRNA 2'-PHOSPHOTRANSFERASE 1"/>
    <property type="match status" value="1"/>
</dbReference>
<evidence type="ECO:0000256" key="4">
    <source>
        <dbReference type="ARBA" id="ARBA00025212"/>
    </source>
</evidence>
<dbReference type="PANTHER" id="PTHR12684">
    <property type="entry name" value="PUTATIVE PHOSPHOTRANSFERASE"/>
    <property type="match status" value="1"/>
</dbReference>
<protein>
    <recommendedName>
        <fullName evidence="5">Probable RNA 2'-phosphotransferase</fullName>
        <ecNumber evidence="5">2.7.1.-</ecNumber>
    </recommendedName>
</protein>
<dbReference type="eggNOG" id="arCOG04063">
    <property type="taxonomic scope" value="Archaea"/>
</dbReference>
<evidence type="ECO:0000256" key="3">
    <source>
        <dbReference type="ARBA" id="ARBA00023027"/>
    </source>
</evidence>
<evidence type="ECO:0000256" key="2">
    <source>
        <dbReference type="ARBA" id="ARBA00022679"/>
    </source>
</evidence>
<dbReference type="HAMAP" id="MF_00299">
    <property type="entry name" value="KptA"/>
    <property type="match status" value="1"/>
</dbReference>
<comment type="similarity">
    <text evidence="1 5">Belongs to the KptA/TPT1 family.</text>
</comment>
<accession>A0A0A7GGN9</accession>
<dbReference type="Proteomes" id="UP000030624">
    <property type="component" value="Chromosome"/>
</dbReference>
<dbReference type="GO" id="GO:0000215">
    <property type="term" value="F:tRNA 2'-phosphotransferase activity"/>
    <property type="evidence" value="ECO:0007669"/>
    <property type="project" value="TreeGrafter"/>
</dbReference>
<dbReference type="EMBL" id="CP009552">
    <property type="protein sequence ID" value="AIY91003.1"/>
    <property type="molecule type" value="Genomic_DNA"/>
</dbReference>
<evidence type="ECO:0000256" key="1">
    <source>
        <dbReference type="ARBA" id="ARBA00009836"/>
    </source>
</evidence>
<gene>
    <name evidence="5" type="primary">kptA</name>
    <name evidence="6" type="ORF">GACE_1978</name>
</gene>
<dbReference type="InterPro" id="IPR022928">
    <property type="entry name" value="RNA_2'-PTrans_KptA"/>
</dbReference>
<evidence type="ECO:0000313" key="6">
    <source>
        <dbReference type="EMBL" id="AIY91003.1"/>
    </source>
</evidence>
<keyword evidence="3 5" id="KW-0520">NAD</keyword>
<dbReference type="AlphaFoldDB" id="A0A0A7GGN9"/>
<evidence type="ECO:0000256" key="5">
    <source>
        <dbReference type="HAMAP-Rule" id="MF_00299"/>
    </source>
</evidence>
<dbReference type="HOGENOM" id="CLU_052998_4_1_2"/>
<dbReference type="InterPro" id="IPR042080">
    <property type="entry name" value="RNA_2'-PTrans_N"/>
</dbReference>